<comment type="caution">
    <text evidence="2">The sequence shown here is derived from an EMBL/GenBank/DDBJ whole genome shotgun (WGS) entry which is preliminary data.</text>
</comment>
<dbReference type="EMBL" id="JAIVFQ010000231">
    <property type="protein sequence ID" value="MCC5605188.1"/>
    <property type="molecule type" value="Genomic_DNA"/>
</dbReference>
<gene>
    <name evidence="2" type="ORF">LC586_40360</name>
</gene>
<organism evidence="2 3">
    <name type="scientific">Nostoc favosum CHAB5714</name>
    <dbReference type="NCBI Taxonomy" id="2780399"/>
    <lineage>
        <taxon>Bacteria</taxon>
        <taxon>Bacillati</taxon>
        <taxon>Cyanobacteriota</taxon>
        <taxon>Cyanophyceae</taxon>
        <taxon>Nostocales</taxon>
        <taxon>Nostocaceae</taxon>
        <taxon>Nostoc</taxon>
        <taxon>Nostoc favosum</taxon>
    </lineage>
</organism>
<keyword evidence="3" id="KW-1185">Reference proteome</keyword>
<dbReference type="RefSeq" id="WP_229491332.1">
    <property type="nucleotide sequence ID" value="NZ_JAIVFQ010000231.1"/>
</dbReference>
<accession>A0ABS8IPP2</accession>
<dbReference type="Proteomes" id="UP001199525">
    <property type="component" value="Unassembled WGS sequence"/>
</dbReference>
<proteinExistence type="predicted"/>
<feature type="domain" description="DUF6985" evidence="1">
    <location>
        <begin position="65"/>
        <end position="147"/>
    </location>
</feature>
<sequence>MFGLFKSDPYTDAELGTFTRARGKWRGTVTLPGRGPTPVALSGGRKQPDARALTLARLVPAQYGSLIPDIQTGLFEHYEPYLQAHEAGDYLAGEPFPKFGNDSSLWEKVRLVGVAIGAEEFEVVYQTDWDEEHSVGARIRDGKVVEMD</sequence>
<evidence type="ECO:0000313" key="2">
    <source>
        <dbReference type="EMBL" id="MCC5605188.1"/>
    </source>
</evidence>
<dbReference type="InterPro" id="IPR054254">
    <property type="entry name" value="DUF6985"/>
</dbReference>
<evidence type="ECO:0000313" key="3">
    <source>
        <dbReference type="Proteomes" id="UP001199525"/>
    </source>
</evidence>
<dbReference type="Pfam" id="PF22481">
    <property type="entry name" value="DUF6985"/>
    <property type="match status" value="1"/>
</dbReference>
<evidence type="ECO:0000259" key="1">
    <source>
        <dbReference type="Pfam" id="PF22481"/>
    </source>
</evidence>
<name>A0ABS8IPP2_9NOSO</name>
<feature type="non-terminal residue" evidence="2">
    <location>
        <position position="148"/>
    </location>
</feature>
<protein>
    <recommendedName>
        <fullName evidence="1">DUF6985 domain-containing protein</fullName>
    </recommendedName>
</protein>
<reference evidence="2 3" key="1">
    <citation type="journal article" date="2021" name="Microorganisms">
        <title>Genome Evolution of Filamentous Cyanobacterium Nostoc Species: From Facultative Symbiosis to Free Living.</title>
        <authorList>
            <person name="Huo D."/>
            <person name="Li H."/>
            <person name="Cai F."/>
            <person name="Guo X."/>
            <person name="Qiao Z."/>
            <person name="Wang W."/>
            <person name="Yu G."/>
            <person name="Li R."/>
        </authorList>
    </citation>
    <scope>NUCLEOTIDE SEQUENCE [LARGE SCALE GENOMIC DNA]</scope>
    <source>
        <strain evidence="2 3">CHAB 5714</strain>
    </source>
</reference>